<organism evidence="4 5">
    <name type="scientific">Camelina sativa</name>
    <name type="common">False flax</name>
    <name type="synonym">Myagrum sativum</name>
    <dbReference type="NCBI Taxonomy" id="90675"/>
    <lineage>
        <taxon>Eukaryota</taxon>
        <taxon>Viridiplantae</taxon>
        <taxon>Streptophyta</taxon>
        <taxon>Embryophyta</taxon>
        <taxon>Tracheophyta</taxon>
        <taxon>Spermatophyta</taxon>
        <taxon>Magnoliopsida</taxon>
        <taxon>eudicotyledons</taxon>
        <taxon>Gunneridae</taxon>
        <taxon>Pentapetalae</taxon>
        <taxon>rosids</taxon>
        <taxon>malvids</taxon>
        <taxon>Brassicales</taxon>
        <taxon>Brassicaceae</taxon>
        <taxon>Camelineae</taxon>
        <taxon>Camelina</taxon>
    </lineage>
</organism>
<protein>
    <submittedName>
        <fullName evidence="5">Jacalin-related lectin 13-like</fullName>
    </submittedName>
</protein>
<dbReference type="Proteomes" id="UP000694864">
    <property type="component" value="Chromosome 1"/>
</dbReference>
<name>A0ABM0ZFZ5_CAMSA</name>
<reference evidence="5" key="2">
    <citation type="submission" date="2025-08" db="UniProtKB">
        <authorList>
            <consortium name="RefSeq"/>
        </authorList>
    </citation>
    <scope>IDENTIFICATION</scope>
    <source>
        <tissue evidence="5">Leaf</tissue>
    </source>
</reference>
<evidence type="ECO:0000259" key="3">
    <source>
        <dbReference type="PROSITE" id="PS51752"/>
    </source>
</evidence>
<dbReference type="InterPro" id="IPR036404">
    <property type="entry name" value="Jacalin-like_lectin_dom_sf"/>
</dbReference>
<dbReference type="GeneID" id="104791100"/>
<comment type="similarity">
    <text evidence="1">Belongs to the jacalin lectin family.</text>
</comment>
<dbReference type="InterPro" id="IPR033734">
    <property type="entry name" value="Jacalin-like_lectin_dom_plant"/>
</dbReference>
<dbReference type="PANTHER" id="PTHR47293:SF73">
    <property type="entry name" value="JACALIN-RELATED LECTIN 46-RELATED"/>
    <property type="match status" value="1"/>
</dbReference>
<dbReference type="RefSeq" id="XP_010515206.1">
    <property type="nucleotide sequence ID" value="XM_010516904.2"/>
</dbReference>
<gene>
    <name evidence="5" type="primary">LOC104791100</name>
</gene>
<dbReference type="Pfam" id="PF01419">
    <property type="entry name" value="Jacalin"/>
    <property type="match status" value="2"/>
</dbReference>
<reference evidence="4" key="1">
    <citation type="journal article" date="2014" name="Nat. Commun.">
        <title>The emerging biofuel crop Camelina sativa retains a highly undifferentiated hexaploid genome structure.</title>
        <authorList>
            <person name="Kagale S."/>
            <person name="Koh C."/>
            <person name="Nixon J."/>
            <person name="Bollina V."/>
            <person name="Clarke W.E."/>
            <person name="Tuteja R."/>
            <person name="Spillane C."/>
            <person name="Robinson S.J."/>
            <person name="Links M.G."/>
            <person name="Clarke C."/>
            <person name="Higgins E.E."/>
            <person name="Huebert T."/>
            <person name="Sharpe A.G."/>
            <person name="Parkin I.A."/>
        </authorList>
    </citation>
    <scope>NUCLEOTIDE SEQUENCE [LARGE SCALE GENOMIC DNA]</scope>
    <source>
        <strain evidence="4">cv. DH55</strain>
    </source>
</reference>
<evidence type="ECO:0000313" key="4">
    <source>
        <dbReference type="Proteomes" id="UP000694864"/>
    </source>
</evidence>
<evidence type="ECO:0000313" key="5">
    <source>
        <dbReference type="RefSeq" id="XP_010515206.1"/>
    </source>
</evidence>
<proteinExistence type="inferred from homology"/>
<evidence type="ECO:0000256" key="2">
    <source>
        <dbReference type="ARBA" id="ARBA00022734"/>
    </source>
</evidence>
<feature type="domain" description="Jacalin-type lectin" evidence="3">
    <location>
        <begin position="11"/>
        <end position="154"/>
    </location>
</feature>
<keyword evidence="4" id="KW-1185">Reference proteome</keyword>
<evidence type="ECO:0000256" key="1">
    <source>
        <dbReference type="ARBA" id="ARBA00006568"/>
    </source>
</evidence>
<dbReference type="CDD" id="cd09612">
    <property type="entry name" value="Jacalin"/>
    <property type="match status" value="1"/>
</dbReference>
<dbReference type="Gene3D" id="2.100.10.30">
    <property type="entry name" value="Jacalin-like lectin domain"/>
    <property type="match status" value="2"/>
</dbReference>
<dbReference type="SMART" id="SM00915">
    <property type="entry name" value="Jacalin"/>
    <property type="match status" value="1"/>
</dbReference>
<dbReference type="InterPro" id="IPR001229">
    <property type="entry name" value="Jacalin-like_lectin_dom"/>
</dbReference>
<sequence>MFQDTKLFKMTQRLEAEGEKNPQTQYNWDDGSDHDGVTKIYVRGDREGIQFIKFGYVGTGQLIDESFHGFSNQGFTQMFEIDHFNGEYLVSVEGYHNRHVIQALQFKTNLKVHEIMGYENYDYNFKLALSGKKIIGFHGSAKSNLNCLGAYVTSITPTKMEAKGGKGGKEWNDGADYEALTKIHLRTTSKGIKSIQFDYVDKAGHPKVLVHGSSTAGGNTLEPVNKIKLYLNLVTKELIVW</sequence>
<feature type="domain" description="Jacalin-type lectin" evidence="3">
    <location>
        <begin position="157"/>
        <end position="241"/>
    </location>
</feature>
<dbReference type="SUPFAM" id="SSF51101">
    <property type="entry name" value="Mannose-binding lectins"/>
    <property type="match status" value="2"/>
</dbReference>
<keyword evidence="2" id="KW-0430">Lectin</keyword>
<dbReference type="PROSITE" id="PS51752">
    <property type="entry name" value="JACALIN_LECTIN"/>
    <property type="match status" value="2"/>
</dbReference>
<dbReference type="PANTHER" id="PTHR47293">
    <property type="entry name" value="JACALIN-RELATED LECTIN 3"/>
    <property type="match status" value="1"/>
</dbReference>
<accession>A0ABM0ZFZ5</accession>